<evidence type="ECO:0000313" key="2">
    <source>
        <dbReference type="EMBL" id="MFC3907882.1"/>
    </source>
</evidence>
<keyword evidence="3" id="KW-1185">Reference proteome</keyword>
<name>A0ABV8CD58_9GAMM</name>
<gene>
    <name evidence="2" type="ORF">ACFORL_02145</name>
</gene>
<proteinExistence type="predicted"/>
<comment type="caution">
    <text evidence="2">The sequence shown here is derived from an EMBL/GenBank/DDBJ whole genome shotgun (WGS) entry which is preliminary data.</text>
</comment>
<dbReference type="Pfam" id="PF18219">
    <property type="entry name" value="SidC_N"/>
    <property type="match status" value="1"/>
</dbReference>
<sequence length="797" mass="90604">MKLPLKEPLTARYLYLSPENTIHIFMPIVSGSTIGLDNTCKAVYALQVFFGKGSYSNKKESLKTELLAYKEALESDMSLPGATSCLTTKKQERLAQIDGYLTVLAAVENHSELNCLNSGFPSYPESLVGMMKNHATSNLYSMVLRPEEQDGYLRTEGVNPLFRVAHKSVSRNIESAQSPLQKALIKAFTPLTFQDLKAQIINKVLEQLEADNQPFKFEILISLLEKTVQKKLGVALDFSKTSEGVPITQDYINNVLCFDNNIKLEYYIGALYDFCAEDVFTTTIVSPFKYLTEAERWSIATQFLLGLTNIYAVTKDKTREESNWGEVLDKQPELSTELAQIMAQAQQDNANIEEVCLLWLNKKAHEFKLKTPFTTEDIKTIKQDFAKRYMQIKDAPHFDEFFVLDPEKKGPFVMHQGSIGVSFASFVSLLGLAPELLQPLEKARQEAPHLNVDISNENTLVQNDVEINTASLDKAELQALYERINSHQDPKLKEQLAAQLKIERPDFEPQINSRQFLQLVAYGQQNEAENLLKKDRELAQELLIAYDIPFTDYSGRTFTCSAYEYTWWAKDSHMRFMLERYMNDDTKKTLLKRVQYIEELIDSDTFFKRPRGLVYTQQAKEYRSAHFDLTPLKNALRTYIEAYEQSPKRTKEDWEALDAVWIQVNLPQREVPAHIAQEYCHPARSFDDVAKNPALLDASNPANLERTLKFYNCNTGFFHEWFTPQQVPEGSGLGSSFAIMRATRASGAGGDESSCSQFAAIDLSAIEAIDEVRTKDLKRSFKHLAEVTIEGKAAVLE</sequence>
<organism evidence="2 3">
    <name type="scientific">Legionella dresdenensis</name>
    <dbReference type="NCBI Taxonomy" id="450200"/>
    <lineage>
        <taxon>Bacteria</taxon>
        <taxon>Pseudomonadati</taxon>
        <taxon>Pseudomonadota</taxon>
        <taxon>Gammaproteobacteria</taxon>
        <taxon>Legionellales</taxon>
        <taxon>Legionellaceae</taxon>
        <taxon>Legionella</taxon>
    </lineage>
</organism>
<reference evidence="3" key="1">
    <citation type="journal article" date="2019" name="Int. J. Syst. Evol. Microbiol.">
        <title>The Global Catalogue of Microorganisms (GCM) 10K type strain sequencing project: providing services to taxonomists for standard genome sequencing and annotation.</title>
        <authorList>
            <consortium name="The Broad Institute Genomics Platform"/>
            <consortium name="The Broad Institute Genome Sequencing Center for Infectious Disease"/>
            <person name="Wu L."/>
            <person name="Ma J."/>
        </authorList>
    </citation>
    <scope>NUCLEOTIDE SEQUENCE [LARGE SCALE GENOMIC DNA]</scope>
    <source>
        <strain evidence="3">CCUG 59858</strain>
    </source>
</reference>
<evidence type="ECO:0000259" key="1">
    <source>
        <dbReference type="Pfam" id="PF18219"/>
    </source>
</evidence>
<feature type="domain" description="SidC N-terminal" evidence="1">
    <location>
        <begin position="3"/>
        <end position="462"/>
    </location>
</feature>
<dbReference type="Proteomes" id="UP001595758">
    <property type="component" value="Unassembled WGS sequence"/>
</dbReference>
<dbReference type="InterPro" id="IPR041264">
    <property type="entry name" value="SidC_N"/>
</dbReference>
<dbReference type="EMBL" id="JBHSAB010000001">
    <property type="protein sequence ID" value="MFC3907882.1"/>
    <property type="molecule type" value="Genomic_DNA"/>
</dbReference>
<dbReference type="RefSeq" id="WP_382340634.1">
    <property type="nucleotide sequence ID" value="NZ_JBHSAB010000001.1"/>
</dbReference>
<accession>A0ABV8CD58</accession>
<evidence type="ECO:0000313" key="3">
    <source>
        <dbReference type="Proteomes" id="UP001595758"/>
    </source>
</evidence>
<protein>
    <submittedName>
        <fullName evidence="2">SidC</fullName>
    </submittedName>
</protein>